<dbReference type="InterPro" id="IPR050879">
    <property type="entry name" value="Acyltransferase_3"/>
</dbReference>
<feature type="domain" description="Acyltransferase 3" evidence="2">
    <location>
        <begin position="26"/>
        <end position="361"/>
    </location>
</feature>
<dbReference type="GO" id="GO:0016746">
    <property type="term" value="F:acyltransferase activity"/>
    <property type="evidence" value="ECO:0007669"/>
    <property type="project" value="UniProtKB-KW"/>
</dbReference>
<accession>A0ABP7ZN87</accession>
<dbReference type="EMBL" id="BAABBV010000002">
    <property type="protein sequence ID" value="GAA4165597.1"/>
    <property type="molecule type" value="Genomic_DNA"/>
</dbReference>
<keyword evidence="4" id="KW-1185">Reference proteome</keyword>
<dbReference type="Proteomes" id="UP001415169">
    <property type="component" value="Unassembled WGS sequence"/>
</dbReference>
<feature type="transmembrane region" description="Helical" evidence="1">
    <location>
        <begin position="244"/>
        <end position="263"/>
    </location>
</feature>
<keyword evidence="1" id="KW-1133">Transmembrane helix</keyword>
<keyword evidence="3" id="KW-0012">Acyltransferase</keyword>
<feature type="transmembrane region" description="Helical" evidence="1">
    <location>
        <begin position="126"/>
        <end position="142"/>
    </location>
</feature>
<keyword evidence="3" id="KW-0808">Transferase</keyword>
<dbReference type="InterPro" id="IPR002656">
    <property type="entry name" value="Acyl_transf_3_dom"/>
</dbReference>
<feature type="transmembrane region" description="Helical" evidence="1">
    <location>
        <begin position="178"/>
        <end position="197"/>
    </location>
</feature>
<dbReference type="PANTHER" id="PTHR23028:SF53">
    <property type="entry name" value="ACYL_TRANSF_3 DOMAIN-CONTAINING PROTEIN"/>
    <property type="match status" value="1"/>
</dbReference>
<evidence type="ECO:0000313" key="4">
    <source>
        <dbReference type="Proteomes" id="UP001415169"/>
    </source>
</evidence>
<dbReference type="Pfam" id="PF01757">
    <property type="entry name" value="Acyl_transf_3"/>
    <property type="match status" value="1"/>
</dbReference>
<proteinExistence type="predicted"/>
<protein>
    <submittedName>
        <fullName evidence="3">Acyltransferase</fullName>
    </submittedName>
</protein>
<comment type="caution">
    <text evidence="3">The sequence shown here is derived from an EMBL/GenBank/DDBJ whole genome shotgun (WGS) entry which is preliminary data.</text>
</comment>
<sequence length="398" mass="44575">MVVTRAPSARLIDPTPLPKGAVGRLDSLTGLRWFAAFVVFLHHVQNLGAIPAFAPFLRYGTYGVTFFFVLSGFVLAWSYRPSTGAPTFYWRRFSRIYPSHFVALLIAIPIFYSFHPDPAQTWVKPVSFGILILSLPLIQAWWSNPVVELSGNPAAWTLTCEFFFYALHPWIMKPFRRLSANGAILVAAGVFVLELVYREAMDRTPGTAWVHHIPQPVVQLPAFVIGMCLAVAMRRGWRLSVPPIVAYALTGAFVLFLGLMAVYPLHTWIAIHILAFTPEGMVLVCALMIAAVATRDIVGARSVLRNRFWVTLGEWSFCFYLVHATFIYLTRSIFGPESHGWATLWWWAAMFVVGLAATAALHYFIEKPVERQLRTWWDARGAKADAGVRVPAMSGEAA</sequence>
<gene>
    <name evidence="3" type="ORF">GCM10022286_29090</name>
</gene>
<reference evidence="3" key="2">
    <citation type="submission" date="2023-12" db="EMBL/GenBank/DDBJ databases">
        <authorList>
            <person name="Sun Q."/>
            <person name="Inoue M."/>
        </authorList>
    </citation>
    <scope>NUCLEOTIDE SEQUENCE</scope>
    <source>
        <strain evidence="3">JCM 17590</strain>
    </source>
</reference>
<feature type="transmembrane region" description="Helical" evidence="1">
    <location>
        <begin position="154"/>
        <end position="171"/>
    </location>
</feature>
<feature type="transmembrane region" description="Helical" evidence="1">
    <location>
        <begin position="344"/>
        <end position="365"/>
    </location>
</feature>
<evidence type="ECO:0000313" key="3">
    <source>
        <dbReference type="EMBL" id="GAA4165597.1"/>
    </source>
</evidence>
<evidence type="ECO:0000259" key="2">
    <source>
        <dbReference type="Pfam" id="PF01757"/>
    </source>
</evidence>
<feature type="transmembrane region" description="Helical" evidence="1">
    <location>
        <begin position="306"/>
        <end position="329"/>
    </location>
</feature>
<keyword evidence="1" id="KW-0812">Transmembrane</keyword>
<feature type="transmembrane region" description="Helical" evidence="1">
    <location>
        <begin position="97"/>
        <end position="114"/>
    </location>
</feature>
<feature type="transmembrane region" description="Helical" evidence="1">
    <location>
        <begin position="59"/>
        <end position="77"/>
    </location>
</feature>
<name>A0ABP7ZN87_9MICO</name>
<dbReference type="PANTHER" id="PTHR23028">
    <property type="entry name" value="ACETYLTRANSFERASE"/>
    <property type="match status" value="1"/>
</dbReference>
<feature type="transmembrane region" description="Helical" evidence="1">
    <location>
        <begin position="269"/>
        <end position="294"/>
    </location>
</feature>
<evidence type="ECO:0000256" key="1">
    <source>
        <dbReference type="SAM" id="Phobius"/>
    </source>
</evidence>
<organism evidence="3 4">
    <name type="scientific">Gryllotalpicola daejeonensis</name>
    <dbReference type="NCBI Taxonomy" id="993087"/>
    <lineage>
        <taxon>Bacteria</taxon>
        <taxon>Bacillati</taxon>
        <taxon>Actinomycetota</taxon>
        <taxon>Actinomycetes</taxon>
        <taxon>Micrococcales</taxon>
        <taxon>Microbacteriaceae</taxon>
        <taxon>Gryllotalpicola</taxon>
    </lineage>
</organism>
<keyword evidence="1" id="KW-0472">Membrane</keyword>
<feature type="transmembrane region" description="Helical" evidence="1">
    <location>
        <begin position="217"/>
        <end position="237"/>
    </location>
</feature>
<reference evidence="3" key="1">
    <citation type="journal article" date="2014" name="Int. J. Syst. Evol. Microbiol.">
        <title>Complete genome of a new Firmicutes species belonging to the dominant human colonic microbiota ('Ruminococcus bicirculans') reveals two chromosomes and a selective capacity to utilize plant glucans.</title>
        <authorList>
            <consortium name="NISC Comparative Sequencing Program"/>
            <person name="Wegmann U."/>
            <person name="Louis P."/>
            <person name="Goesmann A."/>
            <person name="Henrissat B."/>
            <person name="Duncan S.H."/>
            <person name="Flint H.J."/>
        </authorList>
    </citation>
    <scope>NUCLEOTIDE SEQUENCE</scope>
    <source>
        <strain evidence="3">JCM 17590</strain>
    </source>
</reference>